<organism evidence="1 2">
    <name type="scientific">Rhizoclosmatium globosum</name>
    <dbReference type="NCBI Taxonomy" id="329046"/>
    <lineage>
        <taxon>Eukaryota</taxon>
        <taxon>Fungi</taxon>
        <taxon>Fungi incertae sedis</taxon>
        <taxon>Chytridiomycota</taxon>
        <taxon>Chytridiomycota incertae sedis</taxon>
        <taxon>Chytridiomycetes</taxon>
        <taxon>Chytridiales</taxon>
        <taxon>Chytriomycetaceae</taxon>
        <taxon>Rhizoclosmatium</taxon>
    </lineage>
</organism>
<dbReference type="SUPFAM" id="SSF55961">
    <property type="entry name" value="Bet v1-like"/>
    <property type="match status" value="1"/>
</dbReference>
<keyword evidence="2" id="KW-1185">Reference proteome</keyword>
<dbReference type="InterPro" id="IPR023393">
    <property type="entry name" value="START-like_dom_sf"/>
</dbReference>
<evidence type="ECO:0000313" key="2">
    <source>
        <dbReference type="Proteomes" id="UP000193642"/>
    </source>
</evidence>
<comment type="caution">
    <text evidence="1">The sequence shown here is derived from an EMBL/GenBank/DDBJ whole genome shotgun (WGS) entry which is preliminary data.</text>
</comment>
<reference evidence="1 2" key="1">
    <citation type="submission" date="2016-07" db="EMBL/GenBank/DDBJ databases">
        <title>Pervasive Adenine N6-methylation of Active Genes in Fungi.</title>
        <authorList>
            <consortium name="DOE Joint Genome Institute"/>
            <person name="Mondo S.J."/>
            <person name="Dannebaum R.O."/>
            <person name="Kuo R.C."/>
            <person name="Labutti K."/>
            <person name="Haridas S."/>
            <person name="Kuo A."/>
            <person name="Salamov A."/>
            <person name="Ahrendt S.R."/>
            <person name="Lipzen A."/>
            <person name="Sullivan W."/>
            <person name="Andreopoulos W.B."/>
            <person name="Clum A."/>
            <person name="Lindquist E."/>
            <person name="Daum C."/>
            <person name="Ramamoorthy G.K."/>
            <person name="Gryganskyi A."/>
            <person name="Culley D."/>
            <person name="Magnuson J.K."/>
            <person name="James T.Y."/>
            <person name="O'Malley M.A."/>
            <person name="Stajich J.E."/>
            <person name="Spatafora J.W."/>
            <person name="Visel A."/>
            <person name="Grigoriev I.V."/>
        </authorList>
    </citation>
    <scope>NUCLEOTIDE SEQUENCE [LARGE SCALE GENOMIC DNA]</scope>
    <source>
        <strain evidence="1 2">JEL800</strain>
    </source>
</reference>
<evidence type="ECO:0008006" key="3">
    <source>
        <dbReference type="Google" id="ProtNLM"/>
    </source>
</evidence>
<name>A0A1Y2CFP7_9FUNG</name>
<evidence type="ECO:0000313" key="1">
    <source>
        <dbReference type="EMBL" id="ORY45893.1"/>
    </source>
</evidence>
<dbReference type="AlphaFoldDB" id="A0A1Y2CFP7"/>
<proteinExistence type="predicted"/>
<dbReference type="Proteomes" id="UP000193642">
    <property type="component" value="Unassembled WGS sequence"/>
</dbReference>
<sequence length="134" mass="15033">MPIAWTAPTIRINATAQRIFSIVNKPEHWPIWDVDAKKVVLESPTSPVANGSKGALTMTTDKTFPFTIQNVKENEQLEYFTPLPGCSAEWTSWPLYQFVFLPLLPKAYEAMGKNLKTLAEEGKVDGKDFSAIYP</sequence>
<dbReference type="OrthoDB" id="59377at2759"/>
<gene>
    <name evidence="1" type="ORF">BCR33DRAFT_715923</name>
</gene>
<dbReference type="EMBL" id="MCGO01000018">
    <property type="protein sequence ID" value="ORY45893.1"/>
    <property type="molecule type" value="Genomic_DNA"/>
</dbReference>
<protein>
    <recommendedName>
        <fullName evidence="3">Polyketide cyclase/dehydrase</fullName>
    </recommendedName>
</protein>
<dbReference type="Gene3D" id="3.30.530.20">
    <property type="match status" value="1"/>
</dbReference>
<accession>A0A1Y2CFP7</accession>